<keyword evidence="2" id="KW-0812">Transmembrane</keyword>
<proteinExistence type="predicted"/>
<feature type="compositionally biased region" description="Basic and acidic residues" evidence="1">
    <location>
        <begin position="102"/>
        <end position="116"/>
    </location>
</feature>
<gene>
    <name evidence="3" type="ORF">scyTo_0018652</name>
</gene>
<keyword evidence="2" id="KW-0472">Membrane</keyword>
<dbReference type="EMBL" id="BFAA01013181">
    <property type="protein sequence ID" value="GCB78745.1"/>
    <property type="molecule type" value="Genomic_DNA"/>
</dbReference>
<sequence length="124" mass="13509">MNIAQKHFEVLRVQEMALIFIQCSFVANAGGNLDTNCSDLLINKPLPQGAPGGVIGILGGIIAAIIIISAMVTVFFIYRRQQKNRADTDNDLIDLPPSHKPPPPEKKTEMKSHLTADDIQVTMG</sequence>
<dbReference type="AlphaFoldDB" id="A0A401Q037"/>
<evidence type="ECO:0000256" key="1">
    <source>
        <dbReference type="SAM" id="MobiDB-lite"/>
    </source>
</evidence>
<reference evidence="3 4" key="1">
    <citation type="journal article" date="2018" name="Nat. Ecol. Evol.">
        <title>Shark genomes provide insights into elasmobranch evolution and the origin of vertebrates.</title>
        <authorList>
            <person name="Hara Y"/>
            <person name="Yamaguchi K"/>
            <person name="Onimaru K"/>
            <person name="Kadota M"/>
            <person name="Koyanagi M"/>
            <person name="Keeley SD"/>
            <person name="Tatsumi K"/>
            <person name="Tanaka K"/>
            <person name="Motone F"/>
            <person name="Kageyama Y"/>
            <person name="Nozu R"/>
            <person name="Adachi N"/>
            <person name="Nishimura O"/>
            <person name="Nakagawa R"/>
            <person name="Tanegashima C"/>
            <person name="Kiyatake I"/>
            <person name="Matsumoto R"/>
            <person name="Murakumo K"/>
            <person name="Nishida K"/>
            <person name="Terakita A"/>
            <person name="Kuratani S"/>
            <person name="Sato K"/>
            <person name="Hyodo S Kuraku.S."/>
        </authorList>
    </citation>
    <scope>NUCLEOTIDE SEQUENCE [LARGE SCALE GENOMIC DNA]</scope>
</reference>
<feature type="region of interest" description="Disordered" evidence="1">
    <location>
        <begin position="88"/>
        <end position="124"/>
    </location>
</feature>
<comment type="caution">
    <text evidence="3">The sequence shown here is derived from an EMBL/GenBank/DDBJ whole genome shotgun (WGS) entry which is preliminary data.</text>
</comment>
<protein>
    <submittedName>
        <fullName evidence="3">Uncharacterized protein</fullName>
    </submittedName>
</protein>
<accession>A0A401Q037</accession>
<dbReference type="Proteomes" id="UP000288216">
    <property type="component" value="Unassembled WGS sequence"/>
</dbReference>
<keyword evidence="4" id="KW-1185">Reference proteome</keyword>
<organism evidence="3 4">
    <name type="scientific">Scyliorhinus torazame</name>
    <name type="common">Cloudy catshark</name>
    <name type="synonym">Catulus torazame</name>
    <dbReference type="NCBI Taxonomy" id="75743"/>
    <lineage>
        <taxon>Eukaryota</taxon>
        <taxon>Metazoa</taxon>
        <taxon>Chordata</taxon>
        <taxon>Craniata</taxon>
        <taxon>Vertebrata</taxon>
        <taxon>Chondrichthyes</taxon>
        <taxon>Elasmobranchii</taxon>
        <taxon>Galeomorphii</taxon>
        <taxon>Galeoidea</taxon>
        <taxon>Carcharhiniformes</taxon>
        <taxon>Scyliorhinidae</taxon>
        <taxon>Scyliorhinus</taxon>
    </lineage>
</organism>
<name>A0A401Q037_SCYTO</name>
<evidence type="ECO:0000313" key="3">
    <source>
        <dbReference type="EMBL" id="GCB78745.1"/>
    </source>
</evidence>
<keyword evidence="2" id="KW-1133">Transmembrane helix</keyword>
<feature type="transmembrane region" description="Helical" evidence="2">
    <location>
        <begin position="54"/>
        <end position="78"/>
    </location>
</feature>
<evidence type="ECO:0000256" key="2">
    <source>
        <dbReference type="SAM" id="Phobius"/>
    </source>
</evidence>
<evidence type="ECO:0000313" key="4">
    <source>
        <dbReference type="Proteomes" id="UP000288216"/>
    </source>
</evidence>
<dbReference type="OrthoDB" id="8718740at2759"/>